<keyword evidence="3" id="KW-1185">Reference proteome</keyword>
<dbReference type="AlphaFoldDB" id="A7ZL24"/>
<sequence>MKKETNAFIMVDKRVAQFPKTLKPIDRLVYFTMLDGADYYESKFGRYAPSIDYLMVMSGATRNTVIDSLKRLESHRLIEKTNVKGQQSIFKVFTLDERPEVLSEPTLDERRRAKLSGQPESDSNPTKNWLPTQPESGYLPNQNLVTCNTEYKDKNINTEEERLKGNFEEESLKKGASLCDSHKCDIKEDDFLSLDELNDFLSMNESDLDSEATKEASKTSDLEEDKISDVNVDSDHKNTQCPATDDEMDPFDDYLDEESEREEAIKKAQRKAEIKSRIEMAKLKNKVNDLDDFDDGDDDDFSFTPKKKVVSENKKQRIKPKMYYAGGGIQ</sequence>
<dbReference type="Proteomes" id="UP000001122">
    <property type="component" value="Chromosome"/>
</dbReference>
<gene>
    <name evidence="2" type="ordered locus">EcE24377A_1401</name>
</gene>
<accession>A7ZL24</accession>
<evidence type="ECO:0000313" key="3">
    <source>
        <dbReference type="Proteomes" id="UP000001122"/>
    </source>
</evidence>
<protein>
    <submittedName>
        <fullName evidence="2">Uncharacterized protein</fullName>
    </submittedName>
</protein>
<reference evidence="3" key="1">
    <citation type="journal article" date="2008" name="J. Bacteriol.">
        <title>The pangenome structure of Escherichia coli: comparative genomic analysis of E. coli commensal and pathogenic isolates.</title>
        <authorList>
            <person name="Rasko D.A."/>
            <person name="Rosovitz M.J."/>
            <person name="Myers G.S."/>
            <person name="Mongodin E.F."/>
            <person name="Fricke W.F."/>
            <person name="Gajer P."/>
            <person name="Crabtree J."/>
            <person name="Sebaihia M."/>
            <person name="Thomson N.R."/>
            <person name="Chaudhuri R."/>
            <person name="Henderson I.R."/>
            <person name="Sperandio V."/>
            <person name="Ravel J."/>
        </authorList>
    </citation>
    <scope>NUCLEOTIDE SEQUENCE [LARGE SCALE GENOMIC DNA]</scope>
    <source>
        <strain evidence="3">E24377A / ETEC</strain>
    </source>
</reference>
<dbReference type="RefSeq" id="WP_000712423.1">
    <property type="nucleotide sequence ID" value="NC_009801.1"/>
</dbReference>
<evidence type="ECO:0000313" key="2">
    <source>
        <dbReference type="EMBL" id="ABV17782.1"/>
    </source>
</evidence>
<proteinExistence type="predicted"/>
<feature type="region of interest" description="Disordered" evidence="1">
    <location>
        <begin position="103"/>
        <end position="142"/>
    </location>
</feature>
<organism evidence="2 3">
    <name type="scientific">Escherichia coli O139:H28 (strain E24377A / ETEC)</name>
    <dbReference type="NCBI Taxonomy" id="331111"/>
    <lineage>
        <taxon>Bacteria</taxon>
        <taxon>Pseudomonadati</taxon>
        <taxon>Pseudomonadota</taxon>
        <taxon>Gammaproteobacteria</taxon>
        <taxon>Enterobacterales</taxon>
        <taxon>Enterobacteriaceae</taxon>
        <taxon>Escherichia</taxon>
    </lineage>
</organism>
<dbReference type="KEGG" id="ecw:EcE24377A_1401"/>
<dbReference type="HOGENOM" id="CLU_945755_0_0_6"/>
<name>A7ZL24_ECO24</name>
<feature type="compositionally biased region" description="Polar residues" evidence="1">
    <location>
        <begin position="118"/>
        <end position="142"/>
    </location>
</feature>
<evidence type="ECO:0000256" key="1">
    <source>
        <dbReference type="SAM" id="MobiDB-lite"/>
    </source>
</evidence>
<dbReference type="EMBL" id="CP000800">
    <property type="protein sequence ID" value="ABV17782.1"/>
    <property type="molecule type" value="Genomic_DNA"/>
</dbReference>